<dbReference type="PANTHER" id="PTHR21496:SF23">
    <property type="entry name" value="3-PHENYLPROPIONATE_CINNAMIC ACID DIOXYGENASE FERREDOXIN SUBUNIT"/>
    <property type="match status" value="1"/>
</dbReference>
<proteinExistence type="predicted"/>
<keyword evidence="2" id="KW-0479">Metal-binding</keyword>
<dbReference type="SUPFAM" id="SSF50022">
    <property type="entry name" value="ISP domain"/>
    <property type="match status" value="1"/>
</dbReference>
<protein>
    <submittedName>
        <fullName evidence="5">Rieske (2Fe-2S) protein</fullName>
    </submittedName>
</protein>
<dbReference type="STRING" id="33010.BFS79_11555"/>
<reference evidence="5 6" key="1">
    <citation type="submission" date="2017-07" db="EMBL/GenBank/DDBJ databases">
        <authorList>
            <person name="Sun Z.S."/>
            <person name="Albrecht U."/>
            <person name="Echele G."/>
            <person name="Lee C.C."/>
        </authorList>
    </citation>
    <scope>NUCLEOTIDE SEQUENCE [LARGE SCALE GENOMIC DNA]</scope>
    <source>
        <strain evidence="5 6">P16-029</strain>
    </source>
</reference>
<comment type="caution">
    <text evidence="5">The sequence shown here is derived from an EMBL/GenBank/DDBJ whole genome shotgun (WGS) entry which is preliminary data.</text>
</comment>
<organism evidence="5 6">
    <name type="scientific">Cutibacterium avidum</name>
    <dbReference type="NCBI Taxonomy" id="33010"/>
    <lineage>
        <taxon>Bacteria</taxon>
        <taxon>Bacillati</taxon>
        <taxon>Actinomycetota</taxon>
        <taxon>Actinomycetes</taxon>
        <taxon>Propionibacteriales</taxon>
        <taxon>Propionibacteriaceae</taxon>
        <taxon>Cutibacterium</taxon>
    </lineage>
</organism>
<name>A0A1B9VSU2_9ACTN</name>
<sequence>MPVVTSFSALEEDSPQEFEVDGTEIVLVRTEGEVHAIGAICTHAQVPMADGDVEDCGLECYMHGSIFDLRTGKPRNLPATEPLPVYPVTIDGDDVLVDVANPITKES</sequence>
<evidence type="ECO:0000256" key="1">
    <source>
        <dbReference type="ARBA" id="ARBA00022714"/>
    </source>
</evidence>
<dbReference type="Gene3D" id="2.102.10.10">
    <property type="entry name" value="Rieske [2Fe-2S] iron-sulphur domain"/>
    <property type="match status" value="1"/>
</dbReference>
<dbReference type="OrthoDB" id="147178at2"/>
<accession>A0A1B9VSU2</accession>
<dbReference type="GO" id="GO:0016705">
    <property type="term" value="F:oxidoreductase activity, acting on paired donors, with incorporation or reduction of molecular oxygen"/>
    <property type="evidence" value="ECO:0007669"/>
    <property type="project" value="UniProtKB-ARBA"/>
</dbReference>
<evidence type="ECO:0000313" key="6">
    <source>
        <dbReference type="Proteomes" id="UP000259211"/>
    </source>
</evidence>
<keyword evidence="3" id="KW-0408">Iron</keyword>
<keyword evidence="4" id="KW-0411">Iron-sulfur</keyword>
<gene>
    <name evidence="5" type="ORF">CHT91_02615</name>
</gene>
<evidence type="ECO:0000313" key="5">
    <source>
        <dbReference type="EMBL" id="RFT46463.1"/>
    </source>
</evidence>
<dbReference type="GO" id="GO:0004497">
    <property type="term" value="F:monooxygenase activity"/>
    <property type="evidence" value="ECO:0007669"/>
    <property type="project" value="UniProtKB-ARBA"/>
</dbReference>
<dbReference type="GO" id="GO:0046872">
    <property type="term" value="F:metal ion binding"/>
    <property type="evidence" value="ECO:0007669"/>
    <property type="project" value="UniProtKB-KW"/>
</dbReference>
<dbReference type="RefSeq" id="WP_015582400.1">
    <property type="nucleotide sequence ID" value="NZ_AP024308.1"/>
</dbReference>
<dbReference type="CDD" id="cd03528">
    <property type="entry name" value="Rieske_RO_ferredoxin"/>
    <property type="match status" value="1"/>
</dbReference>
<dbReference type="eggNOG" id="COG2146">
    <property type="taxonomic scope" value="Bacteria"/>
</dbReference>
<dbReference type="GO" id="GO:0051537">
    <property type="term" value="F:2 iron, 2 sulfur cluster binding"/>
    <property type="evidence" value="ECO:0007669"/>
    <property type="project" value="UniProtKB-KW"/>
</dbReference>
<evidence type="ECO:0000256" key="3">
    <source>
        <dbReference type="ARBA" id="ARBA00023004"/>
    </source>
</evidence>
<dbReference type="PROSITE" id="PS51296">
    <property type="entry name" value="RIESKE"/>
    <property type="match status" value="1"/>
</dbReference>
<dbReference type="AlphaFoldDB" id="A0A1B9VSU2"/>
<evidence type="ECO:0000256" key="4">
    <source>
        <dbReference type="ARBA" id="ARBA00023014"/>
    </source>
</evidence>
<dbReference type="EMBL" id="NOWI01000002">
    <property type="protein sequence ID" value="RFT46463.1"/>
    <property type="molecule type" value="Genomic_DNA"/>
</dbReference>
<evidence type="ECO:0000256" key="2">
    <source>
        <dbReference type="ARBA" id="ARBA00022723"/>
    </source>
</evidence>
<dbReference type="InterPro" id="IPR017941">
    <property type="entry name" value="Rieske_2Fe-2S"/>
</dbReference>
<dbReference type="Proteomes" id="UP000259211">
    <property type="component" value="Unassembled WGS sequence"/>
</dbReference>
<dbReference type="PANTHER" id="PTHR21496">
    <property type="entry name" value="FERREDOXIN-RELATED"/>
    <property type="match status" value="1"/>
</dbReference>
<dbReference type="GeneID" id="29842113"/>
<keyword evidence="1" id="KW-0001">2Fe-2S</keyword>
<dbReference type="InterPro" id="IPR036922">
    <property type="entry name" value="Rieske_2Fe-2S_sf"/>
</dbReference>
<dbReference type="Pfam" id="PF00355">
    <property type="entry name" value="Rieske"/>
    <property type="match status" value="1"/>
</dbReference>